<dbReference type="SMART" id="SM01141">
    <property type="entry name" value="DRY_EERY"/>
    <property type="match status" value="1"/>
</dbReference>
<feature type="compositionally biased region" description="Acidic residues" evidence="3">
    <location>
        <begin position="172"/>
        <end position="201"/>
    </location>
</feature>
<sequence length="544" mass="59704">MEEAQTDAPIHALRLDGAACRLLRNDAQSYAQRRADGQAAEGLVPWGAKPDVLIDRYDVRSLLDMYIEPDPSARSALRHRQRSTREVELEEQLQFEAFRDLIRLTCLGLSERQGIRHAEQENIAIRAQARSAAVAELEASKGPKPLPPQNTAFATAGTGQFAAVGFSYGGGGEEEGSDEEDEEEGYDSDDDAPATAEDQDMDAAALKNFRIEDFSSMLRWAMKEEADAASAAASRRRARRRWGRKKARLRSARLAGQGLDPALFTKPPPGQRQQQATDLSWIPEAKKPEDLAAMYVGERGSPRYGGRARSRSGSPGGRAPQPEFITSFAGGGCGGGCGGGGVAGGGARRQQPGVAQAPRDALPGAKDPASEGPQLLPAAAFKLHGVRPEERRDRYSGAASGRDYSKAKVVAAAAPAPKPAVDKSRETPAERLKRLMAAQLNKKIQKDSLQASQKQQVQEEEKRARDLNMTVALAETERRQRRRSRSRSRSADRQRRRSRSADRHRWRGSGSRSRSRSRDARDRERRSSRRSPSPPRHYSSSGRR</sequence>
<organism evidence="5 6">
    <name type="scientific">Micractinium conductrix</name>
    <dbReference type="NCBI Taxonomy" id="554055"/>
    <lineage>
        <taxon>Eukaryota</taxon>
        <taxon>Viridiplantae</taxon>
        <taxon>Chlorophyta</taxon>
        <taxon>core chlorophytes</taxon>
        <taxon>Trebouxiophyceae</taxon>
        <taxon>Chlorellales</taxon>
        <taxon>Chlorellaceae</taxon>
        <taxon>Chlorella clade</taxon>
        <taxon>Micractinium</taxon>
    </lineage>
</organism>
<evidence type="ECO:0000256" key="2">
    <source>
        <dbReference type="ARBA" id="ARBA00023187"/>
    </source>
</evidence>
<evidence type="ECO:0000256" key="3">
    <source>
        <dbReference type="SAM" id="MobiDB-lite"/>
    </source>
</evidence>
<accession>A0A2P6V9V2</accession>
<feature type="compositionally biased region" description="Basic residues" evidence="3">
    <location>
        <begin position="479"/>
        <end position="488"/>
    </location>
</feature>
<reference evidence="5 6" key="1">
    <citation type="journal article" date="2018" name="Plant J.">
        <title>Genome sequences of Chlorella sorokiniana UTEX 1602 and Micractinium conductrix SAG 241.80: implications to maltose excretion by a green alga.</title>
        <authorList>
            <person name="Arriola M.B."/>
            <person name="Velmurugan N."/>
            <person name="Zhang Y."/>
            <person name="Plunkett M.H."/>
            <person name="Hondzo H."/>
            <person name="Barney B.M."/>
        </authorList>
    </citation>
    <scope>NUCLEOTIDE SEQUENCE [LARGE SCALE GENOMIC DNA]</scope>
    <source>
        <strain evidence="5 6">SAG 241.80</strain>
    </source>
</reference>
<dbReference type="Pfam" id="PF09750">
    <property type="entry name" value="DRY_EERY"/>
    <property type="match status" value="1"/>
</dbReference>
<feature type="compositionally biased region" description="Basic residues" evidence="3">
    <location>
        <begin position="234"/>
        <end position="251"/>
    </location>
</feature>
<feature type="compositionally biased region" description="Basic and acidic residues" evidence="3">
    <location>
        <begin position="516"/>
        <end position="525"/>
    </location>
</feature>
<feature type="domain" description="Suppressor of white apricot N-terminal" evidence="4">
    <location>
        <begin position="11"/>
        <end position="172"/>
    </location>
</feature>
<feature type="compositionally biased region" description="Basic and acidic residues" evidence="3">
    <location>
        <begin position="420"/>
        <end position="433"/>
    </location>
</feature>
<dbReference type="InterPro" id="IPR040397">
    <property type="entry name" value="SWAP"/>
</dbReference>
<feature type="region of interest" description="Disordered" evidence="3">
    <location>
        <begin position="225"/>
        <end position="327"/>
    </location>
</feature>
<proteinExistence type="predicted"/>
<dbReference type="InterPro" id="IPR019147">
    <property type="entry name" value="SWAP_N_domain"/>
</dbReference>
<dbReference type="PANTHER" id="PTHR13161:SF4">
    <property type="entry name" value="CLK4-ASSOCIATING SERINE_ARGININE RICH PROTEIN"/>
    <property type="match status" value="1"/>
</dbReference>
<evidence type="ECO:0000313" key="6">
    <source>
        <dbReference type="Proteomes" id="UP000239649"/>
    </source>
</evidence>
<name>A0A2P6V9V2_9CHLO</name>
<dbReference type="STRING" id="554055.A0A2P6V9V2"/>
<feature type="region of interest" description="Disordered" evidence="3">
    <location>
        <begin position="342"/>
        <end position="544"/>
    </location>
</feature>
<evidence type="ECO:0000256" key="1">
    <source>
        <dbReference type="ARBA" id="ARBA00022664"/>
    </source>
</evidence>
<dbReference type="OrthoDB" id="10070965at2759"/>
<evidence type="ECO:0000313" key="5">
    <source>
        <dbReference type="EMBL" id="PSC70872.1"/>
    </source>
</evidence>
<protein>
    <submittedName>
        <fullName evidence="5">CLK4-associating serine arginine rich isoform A</fullName>
    </submittedName>
</protein>
<feature type="compositionally biased region" description="Polar residues" evidence="3">
    <location>
        <begin position="447"/>
        <end position="456"/>
    </location>
</feature>
<comment type="caution">
    <text evidence="5">The sequence shown here is derived from an EMBL/GenBank/DDBJ whole genome shotgun (WGS) entry which is preliminary data.</text>
</comment>
<dbReference type="GO" id="GO:0008380">
    <property type="term" value="P:RNA splicing"/>
    <property type="evidence" value="ECO:0007669"/>
    <property type="project" value="UniProtKB-KW"/>
</dbReference>
<gene>
    <name evidence="5" type="ORF">C2E20_5670</name>
</gene>
<dbReference type="EMBL" id="LHPF02000017">
    <property type="protein sequence ID" value="PSC70872.1"/>
    <property type="molecule type" value="Genomic_DNA"/>
</dbReference>
<feature type="compositionally biased region" description="Low complexity" evidence="3">
    <location>
        <begin position="302"/>
        <end position="320"/>
    </location>
</feature>
<evidence type="ECO:0000259" key="4">
    <source>
        <dbReference type="SMART" id="SM01141"/>
    </source>
</evidence>
<dbReference type="GO" id="GO:0006397">
    <property type="term" value="P:mRNA processing"/>
    <property type="evidence" value="ECO:0007669"/>
    <property type="project" value="UniProtKB-KW"/>
</dbReference>
<feature type="compositionally biased region" description="Basic and acidic residues" evidence="3">
    <location>
        <begin position="457"/>
        <end position="466"/>
    </location>
</feature>
<keyword evidence="2" id="KW-0508">mRNA splicing</keyword>
<feature type="compositionally biased region" description="Basic and acidic residues" evidence="3">
    <location>
        <begin position="386"/>
        <end position="395"/>
    </location>
</feature>
<keyword evidence="1" id="KW-0507">mRNA processing</keyword>
<dbReference type="Proteomes" id="UP000239649">
    <property type="component" value="Unassembled WGS sequence"/>
</dbReference>
<dbReference type="PANTHER" id="PTHR13161">
    <property type="entry name" value="SPLICING FACTOR SUPPRESSOR OF WHITE APRICOT"/>
    <property type="match status" value="1"/>
</dbReference>
<keyword evidence="6" id="KW-1185">Reference proteome</keyword>
<dbReference type="AlphaFoldDB" id="A0A2P6V9V2"/>
<feature type="region of interest" description="Disordered" evidence="3">
    <location>
        <begin position="164"/>
        <end position="204"/>
    </location>
</feature>
<feature type="compositionally biased region" description="Basic and acidic residues" evidence="3">
    <location>
        <begin position="489"/>
        <end position="503"/>
    </location>
</feature>
<feature type="compositionally biased region" description="Low complexity" evidence="3">
    <location>
        <begin position="348"/>
        <end position="358"/>
    </location>
</feature>